<dbReference type="SUPFAM" id="SSF103486">
    <property type="entry name" value="V-type ATP synthase subunit C"/>
    <property type="match status" value="1"/>
</dbReference>
<name>A0A7C4H7M6_THEPE</name>
<organism evidence="1">
    <name type="scientific">Thermofilum pendens</name>
    <dbReference type="NCBI Taxonomy" id="2269"/>
    <lineage>
        <taxon>Archaea</taxon>
        <taxon>Thermoproteota</taxon>
        <taxon>Thermoprotei</taxon>
        <taxon>Thermofilales</taxon>
        <taxon>Thermofilaceae</taxon>
        <taxon>Thermofilum</taxon>
    </lineage>
</organism>
<proteinExistence type="predicted"/>
<protein>
    <recommendedName>
        <fullName evidence="2">V-type ATP synthase subunit C</fullName>
    </recommendedName>
</protein>
<sequence length="294" mass="34195">MEVYTAVRAHGLKARLLTKQDYEALLKGARKLWDFPDYSQVSEKDPIEMKLEKVYAVYVRRMNLLAKSTPTLFDFIRALLDRLEVENIKIQIRYILGFQRPVIYYPYGHFLGPAKLKSLHSESSLWRELSNSPFKLPEDFSFRTQLPAEREVLVDMLYLRYLSDEIRGLKMTRDARSALEDLLSLEYTLRYVLWEKALGGSTTKEMLKAVELPFQLLEGFLTELRARSVSDVIVHGMREVLRKARAEALKYPLGAVYIYIFNILALVEAQNIEKILLGQELGLAEEVINRHLYL</sequence>
<accession>A0A7C4H7M6</accession>
<dbReference type="InterPro" id="IPR036079">
    <property type="entry name" value="ATPase_csu/dsu_sf"/>
</dbReference>
<dbReference type="AlphaFoldDB" id="A0A7C4H7M6"/>
<reference evidence="1" key="1">
    <citation type="journal article" date="2020" name="mSystems">
        <title>Genome- and Community-Level Interaction Insights into Carbon Utilization and Element Cycling Functions of Hydrothermarchaeota in Hydrothermal Sediment.</title>
        <authorList>
            <person name="Zhou Z."/>
            <person name="Liu Y."/>
            <person name="Xu W."/>
            <person name="Pan J."/>
            <person name="Luo Z.H."/>
            <person name="Li M."/>
        </authorList>
    </citation>
    <scope>NUCLEOTIDE SEQUENCE</scope>
    <source>
        <strain evidence="1">SpSt-649</strain>
    </source>
</reference>
<dbReference type="EMBL" id="DTBQ01000028">
    <property type="protein sequence ID" value="HGM46304.1"/>
    <property type="molecule type" value="Genomic_DNA"/>
</dbReference>
<comment type="caution">
    <text evidence="1">The sequence shown here is derived from an EMBL/GenBank/DDBJ whole genome shotgun (WGS) entry which is preliminary data.</text>
</comment>
<evidence type="ECO:0000313" key="1">
    <source>
        <dbReference type="EMBL" id="HGM46304.1"/>
    </source>
</evidence>
<evidence type="ECO:0008006" key="2">
    <source>
        <dbReference type="Google" id="ProtNLM"/>
    </source>
</evidence>
<gene>
    <name evidence="1" type="ORF">ENU21_00940</name>
</gene>